<dbReference type="GO" id="GO:0044718">
    <property type="term" value="P:siderophore transmembrane transport"/>
    <property type="evidence" value="ECO:0007669"/>
    <property type="project" value="TreeGrafter"/>
</dbReference>
<sequence length="433" mass="50359">MYETEMTMEEYFAGVQHIYEMSADQRLENDIWLTYSANDSTHRNANFFRADIDSRMVWDDLWGTQLTLGGNIRLINEELGTYDAIDFYTMPYLRITDEPEFFNQSYGIYSNWAIPVSDEATFTLGNRWQYNNITDEVHAQPQVRFSYALSDQQRLWAGWGKAIITPSRLERETTFRRNTLIEDALFSDGNRYDYYYSSSDLGNENLRVETVETWELGYRFWDENQLQISLSGYYSQHDHIRARIGLPPTQVVIPGGSSSGTVGTVIETYQSQYVDPLWSETYGGELAIKWQPTEQLQINTNYTYKRIIGHCSGSICKSSNSPKRSLENEPNHFINAQIMWDINEQWWANATLQYVGESQLHQDYTDDERYAWPEVVNLDLSLSWKYNQYSPRITATVEGVGADQDVEFAESMGPFQNGTQYWVTVEWAVAQEI</sequence>
<reference evidence="12 13" key="1">
    <citation type="submission" date="2016-07" db="EMBL/GenBank/DDBJ databases">
        <title>Genome sequencing of Vibrio scophthalmi strain VS-05, an isolated from Paralichthys olivaceus.</title>
        <authorList>
            <person name="Han H.-J."/>
        </authorList>
    </citation>
    <scope>NUCLEOTIDE SEQUENCE [LARGE SCALE GENOMIC DNA]</scope>
    <source>
        <strain evidence="12 13">VS-05</strain>
    </source>
</reference>
<dbReference type="SUPFAM" id="SSF56935">
    <property type="entry name" value="Porins"/>
    <property type="match status" value="1"/>
</dbReference>
<dbReference type="STRING" id="45658.VSVS12_03377"/>
<evidence type="ECO:0000256" key="10">
    <source>
        <dbReference type="ARBA" id="ARBA00023237"/>
    </source>
</evidence>
<dbReference type="GO" id="GO:0015344">
    <property type="term" value="F:siderophore uptake transmembrane transporter activity"/>
    <property type="evidence" value="ECO:0007669"/>
    <property type="project" value="TreeGrafter"/>
</dbReference>
<dbReference type="RefSeq" id="WP_231893175.1">
    <property type="nucleotide sequence ID" value="NZ_CP016415.1"/>
</dbReference>
<dbReference type="InterPro" id="IPR000531">
    <property type="entry name" value="Beta-barrel_TonB"/>
</dbReference>
<keyword evidence="8" id="KW-0472">Membrane</keyword>
<accession>A0A1C7FG40</accession>
<dbReference type="GO" id="GO:0009279">
    <property type="term" value="C:cell outer membrane"/>
    <property type="evidence" value="ECO:0007669"/>
    <property type="project" value="UniProtKB-SubCell"/>
</dbReference>
<gene>
    <name evidence="12" type="ORF">VSVS05_03866</name>
</gene>
<organism evidence="12 13">
    <name type="scientific">Vibrio scophthalmi</name>
    <dbReference type="NCBI Taxonomy" id="45658"/>
    <lineage>
        <taxon>Bacteria</taxon>
        <taxon>Pseudomonadati</taxon>
        <taxon>Pseudomonadota</taxon>
        <taxon>Gammaproteobacteria</taxon>
        <taxon>Vibrionales</taxon>
        <taxon>Vibrionaceae</taxon>
        <taxon>Vibrio</taxon>
    </lineage>
</organism>
<keyword evidence="6" id="KW-0732">Signal</keyword>
<dbReference type="EMBL" id="CP016415">
    <property type="protein sequence ID" value="ANU38902.1"/>
    <property type="molecule type" value="Genomic_DNA"/>
</dbReference>
<evidence type="ECO:0000256" key="8">
    <source>
        <dbReference type="ARBA" id="ARBA00023136"/>
    </source>
</evidence>
<evidence type="ECO:0000256" key="3">
    <source>
        <dbReference type="ARBA" id="ARBA00022448"/>
    </source>
</evidence>
<dbReference type="PANTHER" id="PTHR30069">
    <property type="entry name" value="TONB-DEPENDENT OUTER MEMBRANE RECEPTOR"/>
    <property type="match status" value="1"/>
</dbReference>
<evidence type="ECO:0000256" key="4">
    <source>
        <dbReference type="ARBA" id="ARBA00022452"/>
    </source>
</evidence>
<dbReference type="GeneID" id="96874071"/>
<evidence type="ECO:0000256" key="7">
    <source>
        <dbReference type="ARBA" id="ARBA00023077"/>
    </source>
</evidence>
<evidence type="ECO:0000313" key="13">
    <source>
        <dbReference type="Proteomes" id="UP000092528"/>
    </source>
</evidence>
<evidence type="ECO:0000256" key="1">
    <source>
        <dbReference type="ARBA" id="ARBA00004571"/>
    </source>
</evidence>
<keyword evidence="13" id="KW-1185">Reference proteome</keyword>
<proteinExistence type="inferred from homology"/>
<name>A0A1C7FG40_9VIBR</name>
<comment type="similarity">
    <text evidence="2">Belongs to the TonB-dependent receptor family. Hemoglobin/haptoglobin binding protein subfamily.</text>
</comment>
<keyword evidence="9" id="KW-0675">Receptor</keyword>
<dbReference type="Proteomes" id="UP000092528">
    <property type="component" value="Chromosome 2"/>
</dbReference>
<evidence type="ECO:0000256" key="9">
    <source>
        <dbReference type="ARBA" id="ARBA00023170"/>
    </source>
</evidence>
<comment type="subcellular location">
    <subcellularLocation>
        <location evidence="1">Cell outer membrane</location>
        <topology evidence="1">Multi-pass membrane protein</topology>
    </subcellularLocation>
</comment>
<evidence type="ECO:0000256" key="5">
    <source>
        <dbReference type="ARBA" id="ARBA00022692"/>
    </source>
</evidence>
<dbReference type="InterPro" id="IPR039426">
    <property type="entry name" value="TonB-dep_rcpt-like"/>
</dbReference>
<dbReference type="PANTHER" id="PTHR30069:SF29">
    <property type="entry name" value="HEMOGLOBIN AND HEMOGLOBIN-HAPTOGLOBIN-BINDING PROTEIN 1-RELATED"/>
    <property type="match status" value="1"/>
</dbReference>
<keyword evidence="5" id="KW-0812">Transmembrane</keyword>
<protein>
    <recommendedName>
        <fullName evidence="11">TonB-dependent receptor-like beta-barrel domain-containing protein</fullName>
    </recommendedName>
</protein>
<keyword evidence="7" id="KW-0798">TonB box</keyword>
<evidence type="ECO:0000313" key="12">
    <source>
        <dbReference type="EMBL" id="ANU38902.1"/>
    </source>
</evidence>
<evidence type="ECO:0000256" key="6">
    <source>
        <dbReference type="ARBA" id="ARBA00022729"/>
    </source>
</evidence>
<dbReference type="Pfam" id="PF00593">
    <property type="entry name" value="TonB_dep_Rec_b-barrel"/>
    <property type="match status" value="1"/>
</dbReference>
<evidence type="ECO:0000256" key="2">
    <source>
        <dbReference type="ARBA" id="ARBA00008143"/>
    </source>
</evidence>
<keyword evidence="3" id="KW-0813">Transport</keyword>
<keyword evidence="4" id="KW-1134">Transmembrane beta strand</keyword>
<dbReference type="Gene3D" id="2.40.170.20">
    <property type="entry name" value="TonB-dependent receptor, beta-barrel domain"/>
    <property type="match status" value="1"/>
</dbReference>
<dbReference type="AlphaFoldDB" id="A0A1C7FG40"/>
<evidence type="ECO:0000259" key="11">
    <source>
        <dbReference type="Pfam" id="PF00593"/>
    </source>
</evidence>
<dbReference type="InterPro" id="IPR036942">
    <property type="entry name" value="Beta-barrel_TonB_sf"/>
</dbReference>
<feature type="domain" description="TonB-dependent receptor-like beta-barrel" evidence="11">
    <location>
        <begin position="28"/>
        <end position="395"/>
    </location>
</feature>
<keyword evidence="10" id="KW-0998">Cell outer membrane</keyword>